<name>A7E787_SCLS1</name>
<organism evidence="1 2">
    <name type="scientific">Sclerotinia sclerotiorum (strain ATCC 18683 / 1980 / Ss-1)</name>
    <name type="common">White mold</name>
    <name type="synonym">Whetzelinia sclerotiorum</name>
    <dbReference type="NCBI Taxonomy" id="665079"/>
    <lineage>
        <taxon>Eukaryota</taxon>
        <taxon>Fungi</taxon>
        <taxon>Dikarya</taxon>
        <taxon>Ascomycota</taxon>
        <taxon>Pezizomycotina</taxon>
        <taxon>Leotiomycetes</taxon>
        <taxon>Helotiales</taxon>
        <taxon>Sclerotiniaceae</taxon>
        <taxon>Sclerotinia</taxon>
    </lineage>
</organism>
<accession>A7E787</accession>
<dbReference type="GeneID" id="5494004"/>
<evidence type="ECO:0000313" key="2">
    <source>
        <dbReference type="Proteomes" id="UP000001312"/>
    </source>
</evidence>
<evidence type="ECO:0000313" key="1">
    <source>
        <dbReference type="EMBL" id="EDN96239.1"/>
    </source>
</evidence>
<reference evidence="2" key="1">
    <citation type="journal article" date="2011" name="PLoS Genet.">
        <title>Genomic analysis of the necrotrophic fungal pathogens Sclerotinia sclerotiorum and Botrytis cinerea.</title>
        <authorList>
            <person name="Amselem J."/>
            <person name="Cuomo C.A."/>
            <person name="van Kan J.A."/>
            <person name="Viaud M."/>
            <person name="Benito E.P."/>
            <person name="Couloux A."/>
            <person name="Coutinho P.M."/>
            <person name="de Vries R.P."/>
            <person name="Dyer P.S."/>
            <person name="Fillinger S."/>
            <person name="Fournier E."/>
            <person name="Gout L."/>
            <person name="Hahn M."/>
            <person name="Kohn L."/>
            <person name="Lapalu N."/>
            <person name="Plummer K.M."/>
            <person name="Pradier J.M."/>
            <person name="Quevillon E."/>
            <person name="Sharon A."/>
            <person name="Simon A."/>
            <person name="ten Have A."/>
            <person name="Tudzynski B."/>
            <person name="Tudzynski P."/>
            <person name="Wincker P."/>
            <person name="Andrew M."/>
            <person name="Anthouard V."/>
            <person name="Beever R.E."/>
            <person name="Beffa R."/>
            <person name="Benoit I."/>
            <person name="Bouzid O."/>
            <person name="Brault B."/>
            <person name="Chen Z."/>
            <person name="Choquer M."/>
            <person name="Collemare J."/>
            <person name="Cotton P."/>
            <person name="Danchin E.G."/>
            <person name="Da Silva C."/>
            <person name="Gautier A."/>
            <person name="Giraud C."/>
            <person name="Giraud T."/>
            <person name="Gonzalez C."/>
            <person name="Grossetete S."/>
            <person name="Guldener U."/>
            <person name="Henrissat B."/>
            <person name="Howlett B.J."/>
            <person name="Kodira C."/>
            <person name="Kretschmer M."/>
            <person name="Lappartient A."/>
            <person name="Leroch M."/>
            <person name="Levis C."/>
            <person name="Mauceli E."/>
            <person name="Neuveglise C."/>
            <person name="Oeser B."/>
            <person name="Pearson M."/>
            <person name="Poulain J."/>
            <person name="Poussereau N."/>
            <person name="Quesneville H."/>
            <person name="Rascle C."/>
            <person name="Schumacher J."/>
            <person name="Segurens B."/>
            <person name="Sexton A."/>
            <person name="Silva E."/>
            <person name="Sirven C."/>
            <person name="Soanes D.M."/>
            <person name="Talbot N.J."/>
            <person name="Templeton M."/>
            <person name="Yandava C."/>
            <person name="Yarden O."/>
            <person name="Zeng Q."/>
            <person name="Rollins J.A."/>
            <person name="Lebrun M.H."/>
            <person name="Dickman M."/>
        </authorList>
    </citation>
    <scope>NUCLEOTIDE SEQUENCE [LARGE SCALE GENOMIC DNA]</scope>
    <source>
        <strain evidence="2">ATCC 18683 / 1980 / Ss-1</strain>
    </source>
</reference>
<dbReference type="AlphaFoldDB" id="A7E787"/>
<proteinExistence type="predicted"/>
<keyword evidence="2" id="KW-1185">Reference proteome</keyword>
<protein>
    <submittedName>
        <fullName evidence="1">Uncharacterized protein</fullName>
    </submittedName>
</protein>
<dbReference type="Proteomes" id="UP000001312">
    <property type="component" value="Unassembled WGS sequence"/>
</dbReference>
<dbReference type="KEGG" id="ssl:SS1G_01164"/>
<dbReference type="RefSeq" id="XP_001596971.1">
    <property type="nucleotide sequence ID" value="XM_001596921.1"/>
</dbReference>
<gene>
    <name evidence="1" type="ORF">SS1G_01164</name>
</gene>
<dbReference type="InParanoid" id="A7E787"/>
<sequence>MFKVRVGLGERRTKEVRVVRGGSGGSYHSTAYECTELDGWVGFIWEEMRRRRKFL</sequence>
<dbReference type="EMBL" id="CH476622">
    <property type="protein sequence ID" value="EDN96239.1"/>
    <property type="molecule type" value="Genomic_DNA"/>
</dbReference>
<dbReference type="HOGENOM" id="CLU_3033758_0_0_1"/>